<dbReference type="SUPFAM" id="SSF53098">
    <property type="entry name" value="Ribonuclease H-like"/>
    <property type="match status" value="1"/>
</dbReference>
<name>A0ABP9KDG9_9SPHN</name>
<dbReference type="PANTHER" id="PTHR47515:SF1">
    <property type="entry name" value="BLR2054 PROTEIN"/>
    <property type="match status" value="1"/>
</dbReference>
<sequence>MGYQRGVILDFSRPRMPPNNFITAFNSKLRRECLNAHWFLSLQDACEKLEVWRRNYNEERPHNAIGNIPPIFPA</sequence>
<dbReference type="Proteomes" id="UP001500518">
    <property type="component" value="Unassembled WGS sequence"/>
</dbReference>
<organism evidence="2 3">
    <name type="scientific">Erythrobacter westpacificensis</name>
    <dbReference type="NCBI Taxonomy" id="1055231"/>
    <lineage>
        <taxon>Bacteria</taxon>
        <taxon>Pseudomonadati</taxon>
        <taxon>Pseudomonadota</taxon>
        <taxon>Alphaproteobacteria</taxon>
        <taxon>Sphingomonadales</taxon>
        <taxon>Erythrobacteraceae</taxon>
        <taxon>Erythrobacter/Porphyrobacter group</taxon>
        <taxon>Erythrobacter</taxon>
    </lineage>
</organism>
<dbReference type="InterPro" id="IPR012337">
    <property type="entry name" value="RNaseH-like_sf"/>
</dbReference>
<protein>
    <recommendedName>
        <fullName evidence="1">Integrase catalytic domain-containing protein</fullName>
    </recommendedName>
</protein>
<evidence type="ECO:0000313" key="3">
    <source>
        <dbReference type="Proteomes" id="UP001500518"/>
    </source>
</evidence>
<proteinExistence type="predicted"/>
<keyword evidence="3" id="KW-1185">Reference proteome</keyword>
<gene>
    <name evidence="2" type="ORF">GCM10023208_21380</name>
</gene>
<accession>A0ABP9KDG9</accession>
<evidence type="ECO:0000259" key="1">
    <source>
        <dbReference type="Pfam" id="PF13683"/>
    </source>
</evidence>
<dbReference type="Pfam" id="PF13683">
    <property type="entry name" value="rve_3"/>
    <property type="match status" value="1"/>
</dbReference>
<dbReference type="PANTHER" id="PTHR47515">
    <property type="entry name" value="LOW CALCIUM RESPONSE LOCUS PROTEIN T"/>
    <property type="match status" value="1"/>
</dbReference>
<reference evidence="3" key="1">
    <citation type="journal article" date="2019" name="Int. J. Syst. Evol. Microbiol.">
        <title>The Global Catalogue of Microorganisms (GCM) 10K type strain sequencing project: providing services to taxonomists for standard genome sequencing and annotation.</title>
        <authorList>
            <consortium name="The Broad Institute Genomics Platform"/>
            <consortium name="The Broad Institute Genome Sequencing Center for Infectious Disease"/>
            <person name="Wu L."/>
            <person name="Ma J."/>
        </authorList>
    </citation>
    <scope>NUCLEOTIDE SEQUENCE [LARGE SCALE GENOMIC DNA]</scope>
    <source>
        <strain evidence="3">JCM 18014</strain>
    </source>
</reference>
<feature type="domain" description="Integrase catalytic" evidence="1">
    <location>
        <begin position="6"/>
        <end position="70"/>
    </location>
</feature>
<dbReference type="EMBL" id="BAABHV010000014">
    <property type="protein sequence ID" value="GAA5056627.1"/>
    <property type="molecule type" value="Genomic_DNA"/>
</dbReference>
<comment type="caution">
    <text evidence="2">The sequence shown here is derived from an EMBL/GenBank/DDBJ whole genome shotgun (WGS) entry which is preliminary data.</text>
</comment>
<dbReference type="InterPro" id="IPR001584">
    <property type="entry name" value="Integrase_cat-core"/>
</dbReference>
<evidence type="ECO:0000313" key="2">
    <source>
        <dbReference type="EMBL" id="GAA5056627.1"/>
    </source>
</evidence>